<reference evidence="2 3" key="1">
    <citation type="submission" date="2016-11" db="EMBL/GenBank/DDBJ databases">
        <title>Study of marine rhodopsin-containing bacteria.</title>
        <authorList>
            <person name="Yoshizawa S."/>
            <person name="Kumagai Y."/>
            <person name="Kogure K."/>
        </authorList>
    </citation>
    <scope>NUCLEOTIDE SEQUENCE [LARGE SCALE GENOMIC DNA]</scope>
    <source>
        <strain evidence="2 3">SAORIC-28</strain>
    </source>
</reference>
<sequence length="148" mass="15392">MRTLALLLLVGLGLAPEAGAQALAVSPSGVDIQVPFTGVGFGTGVDTGSLLRWRGLLFSQTKVTVETVTPAQAYGLSVQATSPYLGRSAGRVVLQDGAPARDLVTDIPGTILFLFLEGRATLRYEATVTGMPASGSDDHTVVYTITQQ</sequence>
<evidence type="ECO:0000313" key="3">
    <source>
        <dbReference type="Proteomes" id="UP000216339"/>
    </source>
</evidence>
<gene>
    <name evidence="2" type="ORF">BSZ37_10220</name>
</gene>
<protein>
    <submittedName>
        <fullName evidence="2">Uncharacterized protein</fullName>
    </submittedName>
</protein>
<comment type="caution">
    <text evidence="2">The sequence shown here is derived from an EMBL/GenBank/DDBJ whole genome shotgun (WGS) entry which is preliminary data.</text>
</comment>
<name>A0A271IZX1_9BACT</name>
<evidence type="ECO:0000313" key="2">
    <source>
        <dbReference type="EMBL" id="PAP76782.1"/>
    </source>
</evidence>
<organism evidence="2 3">
    <name type="scientific">Rubrivirga marina</name>
    <dbReference type="NCBI Taxonomy" id="1196024"/>
    <lineage>
        <taxon>Bacteria</taxon>
        <taxon>Pseudomonadati</taxon>
        <taxon>Rhodothermota</taxon>
        <taxon>Rhodothermia</taxon>
        <taxon>Rhodothermales</taxon>
        <taxon>Rubricoccaceae</taxon>
        <taxon>Rubrivirga</taxon>
    </lineage>
</organism>
<keyword evidence="1" id="KW-0732">Signal</keyword>
<keyword evidence="3" id="KW-1185">Reference proteome</keyword>
<feature type="signal peptide" evidence="1">
    <location>
        <begin position="1"/>
        <end position="20"/>
    </location>
</feature>
<feature type="chain" id="PRO_5012831682" evidence="1">
    <location>
        <begin position="21"/>
        <end position="148"/>
    </location>
</feature>
<accession>A0A271IZX1</accession>
<dbReference type="EMBL" id="MQWD01000001">
    <property type="protein sequence ID" value="PAP76782.1"/>
    <property type="molecule type" value="Genomic_DNA"/>
</dbReference>
<dbReference type="RefSeq" id="WP_095510448.1">
    <property type="nucleotide sequence ID" value="NZ_MQWD01000001.1"/>
</dbReference>
<dbReference type="Proteomes" id="UP000216339">
    <property type="component" value="Unassembled WGS sequence"/>
</dbReference>
<dbReference type="AlphaFoldDB" id="A0A271IZX1"/>
<evidence type="ECO:0000256" key="1">
    <source>
        <dbReference type="SAM" id="SignalP"/>
    </source>
</evidence>
<proteinExistence type="predicted"/>